<evidence type="ECO:0000256" key="17">
    <source>
        <dbReference type="ARBA" id="ARBA00049323"/>
    </source>
</evidence>
<dbReference type="PANTHER" id="PTHR22808">
    <property type="entry name" value="NCL1 YEAST -RELATED NOL1/NOP2/FMU SUN DOMAIN-CONTAINING"/>
    <property type="match status" value="1"/>
</dbReference>
<dbReference type="PRINTS" id="PR02008">
    <property type="entry name" value="RCMTFAMILY"/>
</dbReference>
<evidence type="ECO:0000256" key="7">
    <source>
        <dbReference type="ARBA" id="ARBA00022691"/>
    </source>
</evidence>
<evidence type="ECO:0000313" key="23">
    <source>
        <dbReference type="Proteomes" id="UP000008225"/>
    </source>
</evidence>
<feature type="active site" description="Nucleophile" evidence="19">
    <location>
        <position position="627"/>
    </location>
</feature>
<dbReference type="GO" id="GO:0033391">
    <property type="term" value="C:chromatoid body"/>
    <property type="evidence" value="ECO:0007669"/>
    <property type="project" value="Ensembl"/>
</dbReference>
<evidence type="ECO:0000256" key="16">
    <source>
        <dbReference type="ARBA" id="ARBA00049286"/>
    </source>
</evidence>
<dbReference type="GO" id="GO:0062152">
    <property type="term" value="F:mRNA (cytidine-5-)-methyltransferase activity"/>
    <property type="evidence" value="ECO:0007669"/>
    <property type="project" value="Ensembl"/>
</dbReference>
<evidence type="ECO:0000256" key="14">
    <source>
        <dbReference type="ARBA" id="ARBA00048755"/>
    </source>
</evidence>
<feature type="domain" description="SAM-dependent MTase RsmB/NOP-type" evidence="21">
    <location>
        <begin position="372"/>
        <end position="736"/>
    </location>
</feature>
<evidence type="ECO:0000256" key="11">
    <source>
        <dbReference type="ARBA" id="ARBA00032179"/>
    </source>
</evidence>
<feature type="compositionally biased region" description="Polar residues" evidence="20">
    <location>
        <begin position="1027"/>
        <end position="1036"/>
    </location>
</feature>
<evidence type="ECO:0000256" key="8">
    <source>
        <dbReference type="ARBA" id="ARBA00022694"/>
    </source>
</evidence>
<keyword evidence="23" id="KW-1185">Reference proteome</keyword>
<dbReference type="GO" id="GO:2000736">
    <property type="term" value="P:regulation of stem cell differentiation"/>
    <property type="evidence" value="ECO:0007669"/>
    <property type="project" value="Ensembl"/>
</dbReference>
<comment type="subcellular location">
    <subcellularLocation>
        <location evidence="1">Nucleus</location>
    </subcellularLocation>
    <subcellularLocation>
        <location evidence="2">Secreted</location>
        <location evidence="2">Extracellular exosome</location>
    </subcellularLocation>
</comment>
<dbReference type="GO" id="GO:0033313">
    <property type="term" value="P:meiotic cell cycle checkpoint signaling"/>
    <property type="evidence" value="ECO:0007669"/>
    <property type="project" value="Ensembl"/>
</dbReference>
<feature type="region of interest" description="Disordered" evidence="20">
    <location>
        <begin position="1027"/>
        <end position="1072"/>
    </location>
</feature>
<dbReference type="Pfam" id="PF25378">
    <property type="entry name" value="PUA_NSUN2"/>
    <property type="match status" value="1"/>
</dbReference>
<reference evidence="22" key="3">
    <citation type="submission" date="2025-09" db="UniProtKB">
        <authorList>
            <consortium name="Ensembl"/>
        </authorList>
    </citation>
    <scope>IDENTIFICATION</scope>
</reference>
<evidence type="ECO:0000256" key="19">
    <source>
        <dbReference type="PROSITE-ProRule" id="PRU01023"/>
    </source>
</evidence>
<dbReference type="InterPro" id="IPR057285">
    <property type="entry name" value="Pre-PUA_NSUN2"/>
</dbReference>
<evidence type="ECO:0000256" key="2">
    <source>
        <dbReference type="ARBA" id="ARBA00004550"/>
    </source>
</evidence>
<name>A0A5F4W1P6_CALJA</name>
<dbReference type="Pfam" id="PF25376">
    <property type="entry name" value="Pre-PUA_NSUN2"/>
    <property type="match status" value="1"/>
</dbReference>
<comment type="catalytic activity">
    <reaction evidence="17">
        <text>cytidine(48) in tRNA + S-adenosyl-L-methionine = 5-methylcytidine(48) in tRNA + S-adenosyl-L-homocysteine + H(+)</text>
        <dbReference type="Rhea" id="RHEA:42948"/>
        <dbReference type="Rhea" id="RHEA-COMP:10293"/>
        <dbReference type="Rhea" id="RHEA-COMP:10297"/>
        <dbReference type="ChEBI" id="CHEBI:15378"/>
        <dbReference type="ChEBI" id="CHEBI:57856"/>
        <dbReference type="ChEBI" id="CHEBI:59789"/>
        <dbReference type="ChEBI" id="CHEBI:74483"/>
        <dbReference type="ChEBI" id="CHEBI:82748"/>
    </reaction>
    <physiologicalReaction direction="left-to-right" evidence="17">
        <dbReference type="Rhea" id="RHEA:42949"/>
    </physiologicalReaction>
</comment>
<reference evidence="22" key="1">
    <citation type="submission" date="2009-03" db="EMBL/GenBank/DDBJ databases">
        <authorList>
            <person name="Warren W."/>
            <person name="Ye L."/>
            <person name="Minx P."/>
            <person name="Worley K."/>
            <person name="Gibbs R."/>
            <person name="Wilson R.K."/>
        </authorList>
    </citation>
    <scope>NUCLEOTIDE SEQUENCE [LARGE SCALE GENOMIC DNA]</scope>
</reference>
<feature type="binding site" evidence="19">
    <location>
        <begin position="490"/>
        <end position="496"/>
    </location>
    <ligand>
        <name>S-adenosyl-L-methionine</name>
        <dbReference type="ChEBI" id="CHEBI:59789"/>
    </ligand>
</feature>
<dbReference type="InParanoid" id="A0A5F4W1P6"/>
<dbReference type="InterPro" id="IPR023267">
    <property type="entry name" value="RCMT"/>
</dbReference>
<accession>A0A5F4W1P6</accession>
<dbReference type="InterPro" id="IPR001678">
    <property type="entry name" value="MeTrfase_RsmB-F_NOP2_dom"/>
</dbReference>
<keyword evidence="10" id="KW-0539">Nucleus</keyword>
<keyword evidence="5 19" id="KW-0489">Methyltransferase</keyword>
<dbReference type="Bgee" id="ENSCJAG00000008689">
    <property type="expression patterns" value="Expressed in testis and 6 other cell types or tissues"/>
</dbReference>
<dbReference type="Ensembl" id="ENSCJAT00000113490.2">
    <property type="protein sequence ID" value="ENSCJAP00000071779.2"/>
    <property type="gene ID" value="ENSCJAG00000008689.5"/>
</dbReference>
<evidence type="ECO:0000256" key="1">
    <source>
        <dbReference type="ARBA" id="ARBA00004123"/>
    </source>
</evidence>
<dbReference type="SUPFAM" id="SSF53335">
    <property type="entry name" value="S-adenosyl-L-methionine-dependent methyltransferases"/>
    <property type="match status" value="1"/>
</dbReference>
<feature type="binding site" evidence="19">
    <location>
        <position position="548"/>
    </location>
    <ligand>
        <name>S-adenosyl-L-methionine</name>
        <dbReference type="ChEBI" id="CHEBI:59789"/>
    </ligand>
</feature>
<dbReference type="GO" id="GO:0070062">
    <property type="term" value="C:extracellular exosome"/>
    <property type="evidence" value="ECO:0007669"/>
    <property type="project" value="Ensembl"/>
</dbReference>
<comment type="catalytic activity">
    <reaction evidence="15">
        <text>cytidine(50) in tRNA + S-adenosyl-L-methionine = 5-methylcytidine(50) in tRNA + S-adenosyl-L-homocysteine + H(+)</text>
        <dbReference type="Rhea" id="RHEA:61488"/>
        <dbReference type="Rhea" id="RHEA-COMP:15838"/>
        <dbReference type="Rhea" id="RHEA-COMP:15839"/>
        <dbReference type="ChEBI" id="CHEBI:15378"/>
        <dbReference type="ChEBI" id="CHEBI:57856"/>
        <dbReference type="ChEBI" id="CHEBI:59789"/>
        <dbReference type="ChEBI" id="CHEBI:74483"/>
        <dbReference type="ChEBI" id="CHEBI:82748"/>
    </reaction>
    <physiologicalReaction direction="left-to-right" evidence="15">
        <dbReference type="Rhea" id="RHEA:61489"/>
    </physiologicalReaction>
</comment>
<evidence type="ECO:0000256" key="15">
    <source>
        <dbReference type="ARBA" id="ARBA00048936"/>
    </source>
</evidence>
<evidence type="ECO:0000256" key="13">
    <source>
        <dbReference type="ARBA" id="ARBA00032819"/>
    </source>
</evidence>
<dbReference type="Proteomes" id="UP000008225">
    <property type="component" value="Chromosome 2"/>
</dbReference>
<dbReference type="AlphaFoldDB" id="A0A5F4W1P6"/>
<dbReference type="GO" id="GO:0048820">
    <property type="term" value="P:hair follicle maturation"/>
    <property type="evidence" value="ECO:0007669"/>
    <property type="project" value="Ensembl"/>
</dbReference>
<reference evidence="22" key="2">
    <citation type="submission" date="2025-08" db="UniProtKB">
        <authorList>
            <consortium name="Ensembl"/>
        </authorList>
    </citation>
    <scope>IDENTIFICATION</scope>
</reference>
<dbReference type="InterPro" id="IPR023270">
    <property type="entry name" value="RCMT_NCL1"/>
</dbReference>
<dbReference type="PANTHER" id="PTHR22808:SF20">
    <property type="entry name" value="RNA CYTOSINE C(5)-METHYLTRANSFERASE NSUN2"/>
    <property type="match status" value="1"/>
</dbReference>
<dbReference type="GO" id="GO:0000049">
    <property type="term" value="F:tRNA binding"/>
    <property type="evidence" value="ECO:0007669"/>
    <property type="project" value="UniProtKB-KW"/>
</dbReference>
<dbReference type="FunCoup" id="A0A5F4W1P6">
    <property type="interactions" value="4571"/>
</dbReference>
<gene>
    <name evidence="22" type="primary">NSUN2</name>
</gene>
<feature type="region of interest" description="Disordered" evidence="20">
    <location>
        <begin position="741"/>
        <end position="816"/>
    </location>
</feature>
<comment type="similarity">
    <text evidence="19">Belongs to the class I-like SAM-binding methyltransferase superfamily. RsmB/NOP family.</text>
</comment>
<feature type="binding site" evidence="19">
    <location>
        <position position="521"/>
    </location>
    <ligand>
        <name>S-adenosyl-L-methionine</name>
        <dbReference type="ChEBI" id="CHEBI:59789"/>
    </ligand>
</feature>
<dbReference type="GO" id="GO:0006397">
    <property type="term" value="P:mRNA processing"/>
    <property type="evidence" value="ECO:0007669"/>
    <property type="project" value="Ensembl"/>
</dbReference>
<feature type="binding site" evidence="19">
    <location>
        <position position="574"/>
    </location>
    <ligand>
        <name>S-adenosyl-L-methionine</name>
        <dbReference type="ChEBI" id="CHEBI:59789"/>
    </ligand>
</feature>
<dbReference type="PRINTS" id="PR02011">
    <property type="entry name" value="RCMTNCL1"/>
</dbReference>
<feature type="region of interest" description="Disordered" evidence="20">
    <location>
        <begin position="106"/>
        <end position="189"/>
    </location>
</feature>
<feature type="compositionally biased region" description="Basic and acidic residues" evidence="20">
    <location>
        <begin position="789"/>
        <end position="806"/>
    </location>
</feature>
<keyword evidence="8" id="KW-0819">tRNA processing</keyword>
<dbReference type="InterPro" id="IPR029063">
    <property type="entry name" value="SAM-dependent_MTases_sf"/>
</dbReference>
<dbReference type="InterPro" id="IPR057286">
    <property type="entry name" value="PUA_NSUN2"/>
</dbReference>
<keyword evidence="4" id="KW-0820">tRNA-binding</keyword>
<comment type="catalytic activity">
    <reaction evidence="18">
        <text>a cytidine in mRNA + S-adenosyl-L-methionine = a 5-methylcytidine in mRNA + S-adenosyl-L-homocysteine + H(+)</text>
        <dbReference type="Rhea" id="RHEA:61464"/>
        <dbReference type="Rhea" id="RHEA-COMP:15145"/>
        <dbReference type="Rhea" id="RHEA-COMP:15826"/>
        <dbReference type="ChEBI" id="CHEBI:15378"/>
        <dbReference type="ChEBI" id="CHEBI:57856"/>
        <dbReference type="ChEBI" id="CHEBI:59789"/>
        <dbReference type="ChEBI" id="CHEBI:74483"/>
        <dbReference type="ChEBI" id="CHEBI:82748"/>
    </reaction>
    <physiologicalReaction direction="left-to-right" evidence="18">
        <dbReference type="Rhea" id="RHEA:61465"/>
    </physiologicalReaction>
</comment>
<evidence type="ECO:0000313" key="22">
    <source>
        <dbReference type="Ensembl" id="ENSCJAP00000071779.2"/>
    </source>
</evidence>
<dbReference type="GO" id="GO:0005739">
    <property type="term" value="C:mitochondrion"/>
    <property type="evidence" value="ECO:0007669"/>
    <property type="project" value="Ensembl"/>
</dbReference>
<evidence type="ECO:0000256" key="9">
    <source>
        <dbReference type="ARBA" id="ARBA00022884"/>
    </source>
</evidence>
<evidence type="ECO:0000256" key="18">
    <source>
        <dbReference type="ARBA" id="ARBA00049365"/>
    </source>
</evidence>
<evidence type="ECO:0000256" key="10">
    <source>
        <dbReference type="ARBA" id="ARBA00023242"/>
    </source>
</evidence>
<dbReference type="GO" id="GO:0036416">
    <property type="term" value="P:tRNA stabilization"/>
    <property type="evidence" value="ECO:0007669"/>
    <property type="project" value="Ensembl"/>
</dbReference>
<evidence type="ECO:0000256" key="6">
    <source>
        <dbReference type="ARBA" id="ARBA00022679"/>
    </source>
</evidence>
<feature type="compositionally biased region" description="Basic residues" evidence="20">
    <location>
        <begin position="106"/>
        <end position="130"/>
    </location>
</feature>
<protein>
    <recommendedName>
        <fullName evidence="3">tRNA (cytosine(34)-C(5))-methyltransferase</fullName>
        <ecNumber evidence="3">2.1.1.203</ecNumber>
    </recommendedName>
    <alternativeName>
        <fullName evidence="12">NOL1/NOP2/Sun domain family member 2</fullName>
    </alternativeName>
    <alternativeName>
        <fullName evidence="13">mRNA cytosine C(5)-methyltransferase</fullName>
    </alternativeName>
    <alternativeName>
        <fullName evidence="11">tRNA cytosine C(5)-methyltransferase</fullName>
    </alternativeName>
</protein>
<dbReference type="Pfam" id="PF01189">
    <property type="entry name" value="Methyltr_RsmB-F"/>
    <property type="match status" value="1"/>
</dbReference>
<dbReference type="Gene3D" id="3.40.50.150">
    <property type="entry name" value="Vaccinia Virus protein VP39"/>
    <property type="match status" value="1"/>
</dbReference>
<feature type="compositionally biased region" description="Basic and acidic residues" evidence="20">
    <location>
        <begin position="323"/>
        <end position="338"/>
    </location>
</feature>
<comment type="catalytic activity">
    <reaction evidence="14">
        <text>cytidine(49) in tRNA + S-adenosyl-L-methionine = 5-methylcytidine(49) in tRNA + S-adenosyl-L-homocysteine + H(+)</text>
        <dbReference type="Rhea" id="RHEA:42952"/>
        <dbReference type="Rhea" id="RHEA-COMP:10294"/>
        <dbReference type="Rhea" id="RHEA-COMP:10385"/>
        <dbReference type="ChEBI" id="CHEBI:15378"/>
        <dbReference type="ChEBI" id="CHEBI:57856"/>
        <dbReference type="ChEBI" id="CHEBI:59789"/>
        <dbReference type="ChEBI" id="CHEBI:74483"/>
        <dbReference type="ChEBI" id="CHEBI:82748"/>
    </reaction>
    <physiologicalReaction direction="left-to-right" evidence="14">
        <dbReference type="Rhea" id="RHEA:42953"/>
    </physiologicalReaction>
</comment>
<evidence type="ECO:0000256" key="4">
    <source>
        <dbReference type="ARBA" id="ARBA00022555"/>
    </source>
</evidence>
<feature type="compositionally biased region" description="Basic and acidic residues" evidence="20">
    <location>
        <begin position="136"/>
        <end position="154"/>
    </location>
</feature>
<keyword evidence="6 19" id="KW-0808">Transferase</keyword>
<evidence type="ECO:0000259" key="21">
    <source>
        <dbReference type="PROSITE" id="PS51686"/>
    </source>
</evidence>
<evidence type="ECO:0000256" key="12">
    <source>
        <dbReference type="ARBA" id="ARBA00032770"/>
    </source>
</evidence>
<feature type="compositionally biased region" description="Basic and acidic residues" evidence="20">
    <location>
        <begin position="1043"/>
        <end position="1056"/>
    </location>
</feature>
<feature type="region of interest" description="Disordered" evidence="20">
    <location>
        <begin position="313"/>
        <end position="341"/>
    </location>
</feature>
<dbReference type="STRING" id="9483.ENSCJAP00000071779"/>
<dbReference type="GO" id="GO:0016428">
    <property type="term" value="F:tRNA (cytidine-5-)-methyltransferase activity"/>
    <property type="evidence" value="ECO:0007669"/>
    <property type="project" value="Ensembl"/>
</dbReference>
<evidence type="ECO:0000256" key="5">
    <source>
        <dbReference type="ARBA" id="ARBA00022603"/>
    </source>
</evidence>
<dbReference type="GO" id="GO:0005730">
    <property type="term" value="C:nucleolus"/>
    <property type="evidence" value="ECO:0007669"/>
    <property type="project" value="Ensembl"/>
</dbReference>
<sequence>MGGLERTPGRGPGTLPLNVVDEEHGQEDAVGRVAEARGGLAGALVERQGQRRQLLHGPGDSCRHPEPAAGCRLPAVRRVAVLVQPEEQAARGALQVDERGQQALLRHRRRRRHRRGWVPRSMPRRTRRATNRAAARGREARLPEVRTARTRRDGSCIPTSSLQSRLGARSQGAERAPSRGGTCKTPRPRRAAAITPLCARAASGCPGRSLSPRGKPWRFAREAFVATSWSLFPPRSCPRFSLSRCFSGRWVLRFGLISGRSPKAPERTRPGHVGPWVPAGSPGSCRAQVAVVAGRFLRAACAPAWAMGRRSRCRRLQQQQRPESAEDRAEGGGKRGEAGWEGGYPEIVKENKLFEHYYRELKIVPEGEWDQFMDALREPLPATLRITGYKSHAKEILHCLKNKYFKELEDLEVDGQKVEVPQPLSWYPEELAWHTNLSRKILRKSPQLEKFHQFLVSETESGNISRQEAVSMIPPLLLNVQPHHKILDMCAAPGSKTTQLIEMLHADMSVPFPEGFVIANDVDNKRCYLLVHQAKRLSSPCIMVVNHDASSIPRLQMDVGGTKEILFYDRILCDVPCSGDGTMRKNIDVWKKWTTLNSLQLHGLQLRIATRGAEQLAEGGRMVYSTCSLNPVEDEAVIASLLEKSEGALELADVSNELPGLKWMPGITQWKVMTKDGQWFADWDAVPHSRHTQIRPTMFPLKDPEKLQAMHLERCLRILPHHQNTGGFFVAVLVKKSSMPWNKRQPKLQGKSADTRGSTQLSPADPTEGTPADPSKLESPSVTGTGDTEIAHAPEDLESNGNRKDGVCGPPPSKKRKLFGFKEDPFVFIPEDDPLFPPIEKFYALDPSFPRMNLLTRTTEGKKRQLYMVSKELRNVLLNNSERMKVINTGIKVWCRNNSGEEFDCAFRLAQEGIYTLYPFINSRIITVSMEDVKILLTQENPFFRKLSSETYSQAKDLAKGSIVLKYEPDSANPDSLQCPIVLCGWRGKASIRTFVPKNERLHYLRMMGLEVLGEKKKEGVILTNENAASTGQLENEVTEGQRAGETHSPDAREADSPDAGESDSPDVTAGCDLAEAHLPRCSIREATN</sequence>
<proteinExistence type="inferred from homology"/>
<organism evidence="22 23">
    <name type="scientific">Callithrix jacchus</name>
    <name type="common">White-tufted-ear marmoset</name>
    <name type="synonym">Simia Jacchus</name>
    <dbReference type="NCBI Taxonomy" id="9483"/>
    <lineage>
        <taxon>Eukaryota</taxon>
        <taxon>Metazoa</taxon>
        <taxon>Chordata</taxon>
        <taxon>Craniata</taxon>
        <taxon>Vertebrata</taxon>
        <taxon>Euteleostomi</taxon>
        <taxon>Mammalia</taxon>
        <taxon>Eutheria</taxon>
        <taxon>Euarchontoglires</taxon>
        <taxon>Primates</taxon>
        <taxon>Haplorrhini</taxon>
        <taxon>Platyrrhini</taxon>
        <taxon>Cebidae</taxon>
        <taxon>Callitrichinae</taxon>
        <taxon>Callithrix</taxon>
        <taxon>Callithrix</taxon>
    </lineage>
</organism>
<dbReference type="GeneTree" id="ENSGT00940000153665"/>
<dbReference type="EC" id="2.1.1.203" evidence="3"/>
<evidence type="ECO:0000256" key="3">
    <source>
        <dbReference type="ARBA" id="ARBA00012629"/>
    </source>
</evidence>
<evidence type="ECO:0000256" key="20">
    <source>
        <dbReference type="SAM" id="MobiDB-lite"/>
    </source>
</evidence>
<dbReference type="GO" id="GO:0007286">
    <property type="term" value="P:spermatid development"/>
    <property type="evidence" value="ECO:0007669"/>
    <property type="project" value="Ensembl"/>
</dbReference>
<dbReference type="PROSITE" id="PS51686">
    <property type="entry name" value="SAM_MT_RSMB_NOP"/>
    <property type="match status" value="1"/>
</dbReference>
<keyword evidence="7 19" id="KW-0949">S-adenosyl-L-methionine</keyword>
<keyword evidence="9 19" id="KW-0694">RNA-binding</keyword>
<dbReference type="InterPro" id="IPR049560">
    <property type="entry name" value="MeTrfase_RsmB-F_NOP2_cat"/>
</dbReference>
<comment type="catalytic activity">
    <reaction evidence="16">
        <text>cytidine(34) in tRNA precursor + S-adenosyl-L-methionine = 5-methylcytidine(34) in tRNA precursor + S-adenosyl-L-homocysteine + H(+)</text>
        <dbReference type="Rhea" id="RHEA:42940"/>
        <dbReference type="Rhea" id="RHEA-COMP:10291"/>
        <dbReference type="Rhea" id="RHEA-COMP:10295"/>
        <dbReference type="ChEBI" id="CHEBI:15378"/>
        <dbReference type="ChEBI" id="CHEBI:57856"/>
        <dbReference type="ChEBI" id="CHEBI:59789"/>
        <dbReference type="ChEBI" id="CHEBI:74483"/>
        <dbReference type="ChEBI" id="CHEBI:82748"/>
        <dbReference type="EC" id="2.1.1.203"/>
    </reaction>
    <physiologicalReaction direction="left-to-right" evidence="16">
        <dbReference type="Rhea" id="RHEA:42941"/>
    </physiologicalReaction>
</comment>
<dbReference type="GO" id="GO:0001701">
    <property type="term" value="P:in utero embryonic development"/>
    <property type="evidence" value="ECO:0007669"/>
    <property type="project" value="Ensembl"/>
</dbReference>
<dbReference type="GO" id="GO:0030488">
    <property type="term" value="P:tRNA methylation"/>
    <property type="evidence" value="ECO:0007669"/>
    <property type="project" value="Ensembl"/>
</dbReference>
<dbReference type="GO" id="GO:0010793">
    <property type="term" value="P:regulation of mRNA export from nucleus"/>
    <property type="evidence" value="ECO:0007669"/>
    <property type="project" value="Ensembl"/>
</dbReference>